<evidence type="ECO:0000256" key="5">
    <source>
        <dbReference type="ARBA" id="ARBA00023136"/>
    </source>
</evidence>
<dbReference type="EMBL" id="JACCFW010000001">
    <property type="protein sequence ID" value="NYJ75164.1"/>
    <property type="molecule type" value="Genomic_DNA"/>
</dbReference>
<feature type="transmembrane region" description="Helical" evidence="6">
    <location>
        <begin position="224"/>
        <end position="248"/>
    </location>
</feature>
<feature type="transmembrane region" description="Helical" evidence="6">
    <location>
        <begin position="81"/>
        <end position="98"/>
    </location>
</feature>
<evidence type="ECO:0000259" key="7">
    <source>
        <dbReference type="PROSITE" id="PS50850"/>
    </source>
</evidence>
<dbReference type="InterPro" id="IPR011701">
    <property type="entry name" value="MFS"/>
</dbReference>
<organism evidence="8 9">
    <name type="scientific">Allobranchiibius huperziae</name>
    <dbReference type="NCBI Taxonomy" id="1874116"/>
    <lineage>
        <taxon>Bacteria</taxon>
        <taxon>Bacillati</taxon>
        <taxon>Actinomycetota</taxon>
        <taxon>Actinomycetes</taxon>
        <taxon>Micrococcales</taxon>
        <taxon>Dermacoccaceae</taxon>
        <taxon>Allobranchiibius</taxon>
    </lineage>
</organism>
<accession>A0A853DJH6</accession>
<feature type="transmembrane region" description="Helical" evidence="6">
    <location>
        <begin position="351"/>
        <end position="369"/>
    </location>
</feature>
<feature type="transmembrane region" description="Helical" evidence="6">
    <location>
        <begin position="286"/>
        <end position="305"/>
    </location>
</feature>
<dbReference type="Gene3D" id="1.20.1250.20">
    <property type="entry name" value="MFS general substrate transporter like domains"/>
    <property type="match status" value="1"/>
</dbReference>
<reference evidence="8 9" key="1">
    <citation type="submission" date="2020-07" db="EMBL/GenBank/DDBJ databases">
        <title>Sequencing the genomes of 1000 actinobacteria strains.</title>
        <authorList>
            <person name="Klenk H.-P."/>
        </authorList>
    </citation>
    <scope>NUCLEOTIDE SEQUENCE [LARGE SCALE GENOMIC DNA]</scope>
    <source>
        <strain evidence="8 9">DSM 29531</strain>
    </source>
</reference>
<comment type="subcellular location">
    <subcellularLocation>
        <location evidence="1">Cell membrane</location>
        <topology evidence="1">Multi-pass membrane protein</topology>
    </subcellularLocation>
</comment>
<keyword evidence="5 6" id="KW-0472">Membrane</keyword>
<feature type="domain" description="Major facilitator superfamily (MFS) profile" evidence="7">
    <location>
        <begin position="1"/>
        <end position="400"/>
    </location>
</feature>
<gene>
    <name evidence="8" type="ORF">HNR15_002127</name>
</gene>
<keyword evidence="3 6" id="KW-0812">Transmembrane</keyword>
<dbReference type="PROSITE" id="PS50850">
    <property type="entry name" value="MFS"/>
    <property type="match status" value="1"/>
</dbReference>
<feature type="transmembrane region" description="Helical" evidence="6">
    <location>
        <begin position="375"/>
        <end position="393"/>
    </location>
</feature>
<protein>
    <submittedName>
        <fullName evidence="8">Putative MFS family arabinose efflux permease</fullName>
    </submittedName>
</protein>
<evidence type="ECO:0000256" key="6">
    <source>
        <dbReference type="SAM" id="Phobius"/>
    </source>
</evidence>
<dbReference type="Proteomes" id="UP000571817">
    <property type="component" value="Unassembled WGS sequence"/>
</dbReference>
<feature type="transmembrane region" description="Helical" evidence="6">
    <location>
        <begin position="254"/>
        <end position="274"/>
    </location>
</feature>
<dbReference type="CDD" id="cd06173">
    <property type="entry name" value="MFS_MefA_like"/>
    <property type="match status" value="1"/>
</dbReference>
<dbReference type="GO" id="GO:0005886">
    <property type="term" value="C:plasma membrane"/>
    <property type="evidence" value="ECO:0007669"/>
    <property type="project" value="UniProtKB-SubCell"/>
</dbReference>
<dbReference type="AlphaFoldDB" id="A0A853DJH6"/>
<evidence type="ECO:0000313" key="8">
    <source>
        <dbReference type="EMBL" id="NYJ75164.1"/>
    </source>
</evidence>
<keyword evidence="2" id="KW-1003">Cell membrane</keyword>
<dbReference type="GO" id="GO:0022857">
    <property type="term" value="F:transmembrane transporter activity"/>
    <property type="evidence" value="ECO:0007669"/>
    <property type="project" value="InterPro"/>
</dbReference>
<keyword evidence="9" id="KW-1185">Reference proteome</keyword>
<feature type="transmembrane region" description="Helical" evidence="6">
    <location>
        <begin position="104"/>
        <end position="121"/>
    </location>
</feature>
<name>A0A853DJH6_9MICO</name>
<dbReference type="InterPro" id="IPR020846">
    <property type="entry name" value="MFS_dom"/>
</dbReference>
<dbReference type="PANTHER" id="PTHR23513:SF6">
    <property type="entry name" value="MAJOR FACILITATOR SUPERFAMILY ASSOCIATED DOMAIN-CONTAINING PROTEIN"/>
    <property type="match status" value="1"/>
</dbReference>
<keyword evidence="4 6" id="KW-1133">Transmembrane helix</keyword>
<evidence type="ECO:0000256" key="3">
    <source>
        <dbReference type="ARBA" id="ARBA00022692"/>
    </source>
</evidence>
<dbReference type="Pfam" id="PF07690">
    <property type="entry name" value="MFS_1"/>
    <property type="match status" value="1"/>
</dbReference>
<feature type="transmembrane region" description="Helical" evidence="6">
    <location>
        <begin position="311"/>
        <end position="331"/>
    </location>
</feature>
<evidence type="ECO:0000256" key="4">
    <source>
        <dbReference type="ARBA" id="ARBA00022989"/>
    </source>
</evidence>
<comment type="caution">
    <text evidence="8">The sequence shown here is derived from an EMBL/GenBank/DDBJ whole genome shotgun (WGS) entry which is preliminary data.</text>
</comment>
<proteinExistence type="predicted"/>
<evidence type="ECO:0000256" key="2">
    <source>
        <dbReference type="ARBA" id="ARBA00022475"/>
    </source>
</evidence>
<evidence type="ECO:0000256" key="1">
    <source>
        <dbReference type="ARBA" id="ARBA00004651"/>
    </source>
</evidence>
<dbReference type="InterPro" id="IPR036259">
    <property type="entry name" value="MFS_trans_sf"/>
</dbReference>
<dbReference type="SUPFAM" id="SSF103473">
    <property type="entry name" value="MFS general substrate transporter"/>
    <property type="match status" value="1"/>
</dbReference>
<dbReference type="PANTHER" id="PTHR23513">
    <property type="entry name" value="INTEGRAL MEMBRANE EFFLUX PROTEIN-RELATED"/>
    <property type="match status" value="1"/>
</dbReference>
<dbReference type="RefSeq" id="WP_179481604.1">
    <property type="nucleotide sequence ID" value="NZ_JACCFW010000001.1"/>
</dbReference>
<evidence type="ECO:0000313" key="9">
    <source>
        <dbReference type="Proteomes" id="UP000571817"/>
    </source>
</evidence>
<sequence>MAGFRSLTRQHDFTLLWVGETISELGSRVSMFVFPLIAYAQTRSTLAAGLAETANLLGVAAMLLPAGVLADRFDRRRIMRCASAVGLVLYLSLVVAIGMHRLSLVHLIVVALGTGLAAGVFSPAEVSAVRTVVPSDLLPTALAQNQARQHVASLVGGPIGGALYGVTRWLPFAADAVSYAVSWVLLGRIRADLTAPARTAPRRRVRAELAEGVRFVTRHRFFRVLLVWSPLLNLTVNTIAFTAVLRLIQAGRSPVQIGLVETAAGVCGIAGAVCAPRVVRALPTGLLTVLVGWSWVPLAVPLMFFNTPLAAAVSLSVGIFLNPSGNSGIGAYRLHITPPELVGRVQSVSQFVSYLLLPLYPVVAGLALHRLGGPGAIALLVGLTAAVALIPTLSRAVRSVPRPATWPQAAGSRTGGV</sequence>